<comment type="caution">
    <text evidence="1">The sequence shown here is derived from an EMBL/GenBank/DDBJ whole genome shotgun (WGS) entry which is preliminary data.</text>
</comment>
<organism evidence="1">
    <name type="scientific">invertebrate metagenome</name>
    <dbReference type="NCBI Taxonomy" id="1711999"/>
    <lineage>
        <taxon>unclassified sequences</taxon>
        <taxon>metagenomes</taxon>
        <taxon>organismal metagenomes</taxon>
    </lineage>
</organism>
<gene>
    <name evidence="1" type="ORF">CI610_03614</name>
</gene>
<sequence>MTLLSVTADERDSFSISSLVNTKGDEKAAFPYIDTMHPTAQGSTFLIKRGFSVFIIASPWQSKSISYLFKNTQPSIFILFIELLIKRYIPYSKKNRADSE</sequence>
<proteinExistence type="predicted"/>
<protein>
    <submittedName>
        <fullName evidence="1">Uncharacterized protein</fullName>
    </submittedName>
</protein>
<accession>A0A2H9T2M1</accession>
<name>A0A2H9T2M1_9ZZZZ</name>
<evidence type="ECO:0000313" key="1">
    <source>
        <dbReference type="EMBL" id="PJE77463.1"/>
    </source>
</evidence>
<reference evidence="1" key="1">
    <citation type="journal article" date="2017" name="Appl. Environ. Microbiol.">
        <title>Molecular characterization of an Endozoicomonas-like organism causing infection in king scallop Pecten maximus L.</title>
        <authorList>
            <person name="Cano I."/>
            <person name="van Aerle R."/>
            <person name="Ross S."/>
            <person name="Verner-Jeffreys D.W."/>
            <person name="Paley R.K."/>
            <person name="Rimmer G."/>
            <person name="Ryder D."/>
            <person name="Hooper P."/>
            <person name="Stone D."/>
            <person name="Feist S.W."/>
        </authorList>
    </citation>
    <scope>NUCLEOTIDE SEQUENCE</scope>
</reference>
<dbReference type="EMBL" id="NSIT01000583">
    <property type="protein sequence ID" value="PJE77463.1"/>
    <property type="molecule type" value="Genomic_DNA"/>
</dbReference>
<dbReference type="AlphaFoldDB" id="A0A2H9T2M1"/>